<dbReference type="Pfam" id="PF07568">
    <property type="entry name" value="HisKA_2"/>
    <property type="match status" value="1"/>
</dbReference>
<organism evidence="10 11">
    <name type="scientific">Euzebyella marina</name>
    <dbReference type="NCBI Taxonomy" id="1761453"/>
    <lineage>
        <taxon>Bacteria</taxon>
        <taxon>Pseudomonadati</taxon>
        <taxon>Bacteroidota</taxon>
        <taxon>Flavobacteriia</taxon>
        <taxon>Flavobacteriales</taxon>
        <taxon>Flavobacteriaceae</taxon>
        <taxon>Euzebyella</taxon>
    </lineage>
</organism>
<feature type="transmembrane region" description="Helical" evidence="8">
    <location>
        <begin position="154"/>
        <end position="176"/>
    </location>
</feature>
<evidence type="ECO:0000256" key="1">
    <source>
        <dbReference type="ARBA" id="ARBA00000085"/>
    </source>
</evidence>
<dbReference type="SMART" id="SM00387">
    <property type="entry name" value="HATPase_c"/>
    <property type="match status" value="1"/>
</dbReference>
<dbReference type="InterPro" id="IPR005467">
    <property type="entry name" value="His_kinase_dom"/>
</dbReference>
<keyword evidence="5" id="KW-0547">Nucleotide-binding</keyword>
<dbReference type="KEGG" id="emar:D1013_15445"/>
<dbReference type="Gene3D" id="3.30.565.10">
    <property type="entry name" value="Histidine kinase-like ATPase, C-terminal domain"/>
    <property type="match status" value="1"/>
</dbReference>
<reference evidence="10 11" key="1">
    <citation type="submission" date="2018-08" db="EMBL/GenBank/DDBJ databases">
        <title>The reduced genetic potential of extracellular carbohydrate catabolism in Euzebyella marina RN62, a Flavobacteriia bacterium isolated from the hadal water.</title>
        <authorList>
            <person name="Xue C."/>
        </authorList>
    </citation>
    <scope>NUCLEOTIDE SEQUENCE [LARGE SCALE GENOMIC DNA]</scope>
    <source>
        <strain evidence="10 11">RN62</strain>
    </source>
</reference>
<feature type="transmembrane region" description="Helical" evidence="8">
    <location>
        <begin position="46"/>
        <end position="63"/>
    </location>
</feature>
<dbReference type="Gene3D" id="3.30.450.20">
    <property type="entry name" value="PAS domain"/>
    <property type="match status" value="1"/>
</dbReference>
<feature type="domain" description="Histidine kinase" evidence="9">
    <location>
        <begin position="202"/>
        <end position="398"/>
    </location>
</feature>
<feature type="transmembrane region" description="Helical" evidence="8">
    <location>
        <begin position="21"/>
        <end position="40"/>
    </location>
</feature>
<gene>
    <name evidence="10" type="ORF">D1013_15445</name>
</gene>
<feature type="transmembrane region" description="Helical" evidence="8">
    <location>
        <begin position="121"/>
        <end position="142"/>
    </location>
</feature>
<dbReference type="PANTHER" id="PTHR41523:SF8">
    <property type="entry name" value="ETHYLENE RESPONSE SENSOR PROTEIN"/>
    <property type="match status" value="1"/>
</dbReference>
<feature type="transmembrane region" description="Helical" evidence="8">
    <location>
        <begin position="70"/>
        <end position="91"/>
    </location>
</feature>
<name>A0A3G2L8X7_9FLAO</name>
<evidence type="ECO:0000256" key="8">
    <source>
        <dbReference type="SAM" id="Phobius"/>
    </source>
</evidence>
<dbReference type="PROSITE" id="PS50109">
    <property type="entry name" value="HIS_KIN"/>
    <property type="match status" value="1"/>
</dbReference>
<keyword evidence="8" id="KW-0812">Transmembrane</keyword>
<dbReference type="EMBL" id="CP032050">
    <property type="protein sequence ID" value="AYN68673.1"/>
    <property type="molecule type" value="Genomic_DNA"/>
</dbReference>
<evidence type="ECO:0000313" key="11">
    <source>
        <dbReference type="Proteomes" id="UP000276309"/>
    </source>
</evidence>
<dbReference type="PANTHER" id="PTHR41523">
    <property type="entry name" value="TWO-COMPONENT SYSTEM SENSOR PROTEIN"/>
    <property type="match status" value="1"/>
</dbReference>
<evidence type="ECO:0000256" key="7">
    <source>
        <dbReference type="ARBA" id="ARBA00022840"/>
    </source>
</evidence>
<keyword evidence="6 10" id="KW-0418">Kinase</keyword>
<accession>A0A3G2L8X7</accession>
<dbReference type="InterPro" id="IPR011495">
    <property type="entry name" value="Sig_transdc_His_kin_sub2_dim/P"/>
</dbReference>
<dbReference type="AlphaFoldDB" id="A0A3G2L8X7"/>
<dbReference type="InterPro" id="IPR003594">
    <property type="entry name" value="HATPase_dom"/>
</dbReference>
<dbReference type="OrthoDB" id="9767435at2"/>
<proteinExistence type="predicted"/>
<dbReference type="RefSeq" id="WP_121849685.1">
    <property type="nucleotide sequence ID" value="NZ_CP032050.1"/>
</dbReference>
<keyword evidence="8" id="KW-1133">Transmembrane helix</keyword>
<keyword evidence="8" id="KW-0472">Membrane</keyword>
<comment type="catalytic activity">
    <reaction evidence="1">
        <text>ATP + protein L-histidine = ADP + protein N-phospho-L-histidine.</text>
        <dbReference type="EC" id="2.7.13.3"/>
    </reaction>
</comment>
<dbReference type="InterPro" id="IPR036890">
    <property type="entry name" value="HATPase_C_sf"/>
</dbReference>
<protein>
    <recommendedName>
        <fullName evidence="2">histidine kinase</fullName>
        <ecNumber evidence="2">2.7.13.3</ecNumber>
    </recommendedName>
</protein>
<keyword evidence="11" id="KW-1185">Reference proteome</keyword>
<evidence type="ECO:0000256" key="5">
    <source>
        <dbReference type="ARBA" id="ARBA00022741"/>
    </source>
</evidence>
<evidence type="ECO:0000256" key="3">
    <source>
        <dbReference type="ARBA" id="ARBA00022553"/>
    </source>
</evidence>
<dbReference type="EC" id="2.7.13.3" evidence="2"/>
<dbReference type="GO" id="GO:0005524">
    <property type="term" value="F:ATP binding"/>
    <property type="evidence" value="ECO:0007669"/>
    <property type="project" value="UniProtKB-KW"/>
</dbReference>
<sequence length="410" mass="45754">MIKSSKIDHRISNQTRLLKKFIYNSSGLSLVFGLICMFVLRIDGVVPTVFFGFSILNLLNLVHFNTYGKLALSAVVSATLSFIGASAITLLSGGINSPFIFVLIIIVLGGYVSARLFGKIYLISTVVAILIIYGLSEAGIYKSINAVPEASRDLFGLLSLLFSVYMLGGVFGRDILKAHQTMSDSKGKIENRILEKERLLRTVHHRVKNNLQTVSSLLNLQAKNSTNETIKDLVMSSQNRVNAMAMIHEMLYLRDNLSKIEFNSYIKELSEYLIKSTHKENKNVVINIDIPDLRLGIDTAIPLGLLINEAVTNSLKYGFVENIQGKIDIKLEKDDSNKTYHLSISDNGVGFPRDIELRTSTSLGLKLIHNLARQLKGSVKRDLSKKGTSYNVRFREITAPYLSDKELRSF</sequence>
<keyword evidence="4" id="KW-0808">Transferase</keyword>
<evidence type="ECO:0000313" key="10">
    <source>
        <dbReference type="EMBL" id="AYN68673.1"/>
    </source>
</evidence>
<dbReference type="Proteomes" id="UP000276309">
    <property type="component" value="Chromosome"/>
</dbReference>
<feature type="transmembrane region" description="Helical" evidence="8">
    <location>
        <begin position="97"/>
        <end position="114"/>
    </location>
</feature>
<dbReference type="SUPFAM" id="SSF55874">
    <property type="entry name" value="ATPase domain of HSP90 chaperone/DNA topoisomerase II/histidine kinase"/>
    <property type="match status" value="1"/>
</dbReference>
<evidence type="ECO:0000256" key="6">
    <source>
        <dbReference type="ARBA" id="ARBA00022777"/>
    </source>
</evidence>
<keyword evidence="3" id="KW-0597">Phosphoprotein</keyword>
<evidence type="ECO:0000256" key="4">
    <source>
        <dbReference type="ARBA" id="ARBA00022679"/>
    </source>
</evidence>
<dbReference type="GO" id="GO:0004673">
    <property type="term" value="F:protein histidine kinase activity"/>
    <property type="evidence" value="ECO:0007669"/>
    <property type="project" value="UniProtKB-EC"/>
</dbReference>
<keyword evidence="7" id="KW-0067">ATP-binding</keyword>
<evidence type="ECO:0000259" key="9">
    <source>
        <dbReference type="PROSITE" id="PS50109"/>
    </source>
</evidence>
<dbReference type="Pfam" id="PF02518">
    <property type="entry name" value="HATPase_c"/>
    <property type="match status" value="1"/>
</dbReference>
<evidence type="ECO:0000256" key="2">
    <source>
        <dbReference type="ARBA" id="ARBA00012438"/>
    </source>
</evidence>